<keyword evidence="1" id="KW-1133">Transmembrane helix</keyword>
<reference evidence="2 3" key="1">
    <citation type="submission" date="2020-06" db="EMBL/GenBank/DDBJ databases">
        <title>Methanolobus halotolerans sp. nov., isolated from a saline lake Tus in Siberia.</title>
        <authorList>
            <person name="Shen Y."/>
            <person name="Chen S.-C."/>
            <person name="Lai M.-C."/>
            <person name="Huang H.-H."/>
            <person name="Chiu H.-H."/>
            <person name="Tang S.-L."/>
            <person name="Rogozin D.Y."/>
            <person name="Degermendzhy A.G."/>
        </authorList>
    </citation>
    <scope>NUCLEOTIDE SEQUENCE [LARGE SCALE GENOMIC DNA]</scope>
    <source>
        <strain evidence="2 3">DSM 21339</strain>
    </source>
</reference>
<feature type="transmembrane region" description="Helical" evidence="1">
    <location>
        <begin position="106"/>
        <end position="130"/>
    </location>
</feature>
<feature type="transmembrane region" description="Helical" evidence="1">
    <location>
        <begin position="268"/>
        <end position="293"/>
    </location>
</feature>
<dbReference type="KEGG" id="mzi:HWN40_10855"/>
<feature type="transmembrane region" description="Helical" evidence="1">
    <location>
        <begin position="240"/>
        <end position="262"/>
    </location>
</feature>
<evidence type="ECO:0000256" key="1">
    <source>
        <dbReference type="SAM" id="Phobius"/>
    </source>
</evidence>
<feature type="transmembrane region" description="Helical" evidence="1">
    <location>
        <begin position="167"/>
        <end position="189"/>
    </location>
</feature>
<dbReference type="Proteomes" id="UP000509594">
    <property type="component" value="Chromosome"/>
</dbReference>
<feature type="transmembrane region" description="Helical" evidence="1">
    <location>
        <begin position="136"/>
        <end position="160"/>
    </location>
</feature>
<proteinExistence type="predicted"/>
<keyword evidence="1" id="KW-0812">Transmembrane</keyword>
<evidence type="ECO:0000313" key="2">
    <source>
        <dbReference type="EMBL" id="QLC50692.1"/>
    </source>
</evidence>
<organism evidence="2 3">
    <name type="scientific">Methanolobus zinderi</name>
    <dbReference type="NCBI Taxonomy" id="536044"/>
    <lineage>
        <taxon>Archaea</taxon>
        <taxon>Methanobacteriati</taxon>
        <taxon>Methanobacteriota</taxon>
        <taxon>Stenosarchaea group</taxon>
        <taxon>Methanomicrobia</taxon>
        <taxon>Methanosarcinales</taxon>
        <taxon>Methanosarcinaceae</taxon>
        <taxon>Methanolobus</taxon>
    </lineage>
</organism>
<feature type="transmembrane region" description="Helical" evidence="1">
    <location>
        <begin position="215"/>
        <end position="233"/>
    </location>
</feature>
<accession>A0A7D5E7C7</accession>
<dbReference type="InterPro" id="IPR005240">
    <property type="entry name" value="DUF389"/>
</dbReference>
<dbReference type="Pfam" id="PF04087">
    <property type="entry name" value="DUF389"/>
    <property type="match status" value="1"/>
</dbReference>
<keyword evidence="3" id="KW-1185">Reference proteome</keyword>
<protein>
    <submittedName>
        <fullName evidence="2">TIGR00341 family protein</fullName>
    </submittedName>
</protein>
<dbReference type="RefSeq" id="WP_176965747.1">
    <property type="nucleotide sequence ID" value="NZ_CP058215.1"/>
</dbReference>
<dbReference type="PANTHER" id="PTHR20992">
    <property type="entry name" value="AT15442P-RELATED"/>
    <property type="match status" value="1"/>
</dbReference>
<name>A0A7D5E7C7_9EURY</name>
<dbReference type="AlphaFoldDB" id="A0A7D5E7C7"/>
<keyword evidence="1" id="KW-0472">Membrane</keyword>
<feature type="transmembrane region" description="Helical" evidence="1">
    <location>
        <begin position="314"/>
        <end position="336"/>
    </location>
</feature>
<evidence type="ECO:0000313" key="3">
    <source>
        <dbReference type="Proteomes" id="UP000509594"/>
    </source>
</evidence>
<dbReference type="NCBIfam" id="TIGR00341">
    <property type="entry name" value="TIGR00341 family protein"/>
    <property type="match status" value="1"/>
</dbReference>
<dbReference type="PANTHER" id="PTHR20992:SF9">
    <property type="entry name" value="AT15442P-RELATED"/>
    <property type="match status" value="1"/>
</dbReference>
<sequence length="430" mass="45347">MRIVQVLIPNGKREPVLAVLDEEEIDYAVWEETGRGDFEALVQFPIPPIGVEPIFEKLLEAGISKDTYAVVYSPETVVSSRLGKLQKKYSGKRIAREELIARAEDLAPATSTFFAFLILSTIIATGGLLLDSAATIIGAMVVAPLMGPAVSASVGTILDLRKLASRGVILQVTGLLAAIATAAIIGYLVQQTILVPAGLDIREIPQVAERTSPNFLSLFLALGSGLAGAISIMRGSGSTLVGVAIAVALVPPAATAGLGIAWGLPGVALTASVLVLVNLLAINVSALALFWISGFRPMEETAVGRARKAVIGRAVILLIAIAILSIVLALVTYSTYETSLVQEQIQQEVQNMYDESGWAEEGVILVSTNVEYEPADLLLGDPPTASVLIGYQAGQTIPPDIAQRVDDRLKDTIGMDVVVRVGFIESQQAA</sequence>
<dbReference type="OrthoDB" id="3266at2157"/>
<dbReference type="EMBL" id="CP058215">
    <property type="protein sequence ID" value="QLC50692.1"/>
    <property type="molecule type" value="Genomic_DNA"/>
</dbReference>
<gene>
    <name evidence="2" type="ORF">HWN40_10855</name>
</gene>
<dbReference type="GeneID" id="55822180"/>